<evidence type="ECO:0000259" key="12">
    <source>
        <dbReference type="Pfam" id="PF13614"/>
    </source>
</evidence>
<evidence type="ECO:0000313" key="14">
    <source>
        <dbReference type="Proteomes" id="UP000188181"/>
    </source>
</evidence>
<dbReference type="InterPro" id="IPR025669">
    <property type="entry name" value="AAA_dom"/>
</dbReference>
<dbReference type="InterPro" id="IPR050445">
    <property type="entry name" value="Bact_polysacc_biosynth/exp"/>
</dbReference>
<keyword evidence="6" id="KW-0067">ATP-binding</keyword>
<dbReference type="STRING" id="1851148.SMSP2_02293"/>
<dbReference type="OrthoDB" id="9794577at2"/>
<dbReference type="Proteomes" id="UP000188181">
    <property type="component" value="Chromosome"/>
</dbReference>
<evidence type="ECO:0000256" key="8">
    <source>
        <dbReference type="ARBA" id="ARBA00051245"/>
    </source>
</evidence>
<dbReference type="InterPro" id="IPR027417">
    <property type="entry name" value="P-loop_NTPase"/>
</dbReference>
<dbReference type="RefSeq" id="WP_146684130.1">
    <property type="nucleotide sequence ID" value="NZ_CP019646.1"/>
</dbReference>
<comment type="catalytic activity">
    <reaction evidence="8">
        <text>L-tyrosyl-[protein] + ATP = O-phospho-L-tyrosyl-[protein] + ADP + H(+)</text>
        <dbReference type="Rhea" id="RHEA:10596"/>
        <dbReference type="Rhea" id="RHEA-COMP:10136"/>
        <dbReference type="Rhea" id="RHEA-COMP:20101"/>
        <dbReference type="ChEBI" id="CHEBI:15378"/>
        <dbReference type="ChEBI" id="CHEBI:30616"/>
        <dbReference type="ChEBI" id="CHEBI:46858"/>
        <dbReference type="ChEBI" id="CHEBI:61978"/>
        <dbReference type="ChEBI" id="CHEBI:456216"/>
        <dbReference type="EC" id="2.7.10.2"/>
    </reaction>
</comment>
<dbReference type="EC" id="2.7.10.2" evidence="2"/>
<feature type="transmembrane region" description="Helical" evidence="11">
    <location>
        <begin position="449"/>
        <end position="471"/>
    </location>
</feature>
<keyword evidence="11" id="KW-1133">Transmembrane helix</keyword>
<dbReference type="CDD" id="cd05387">
    <property type="entry name" value="BY-kinase"/>
    <property type="match status" value="1"/>
</dbReference>
<evidence type="ECO:0000256" key="10">
    <source>
        <dbReference type="SAM" id="MobiDB-lite"/>
    </source>
</evidence>
<feature type="transmembrane region" description="Helical" evidence="11">
    <location>
        <begin position="40"/>
        <end position="65"/>
    </location>
</feature>
<dbReference type="AlphaFoldDB" id="A0A1Q2MGY7"/>
<evidence type="ECO:0000256" key="4">
    <source>
        <dbReference type="ARBA" id="ARBA00022741"/>
    </source>
</evidence>
<organism evidence="13 14">
    <name type="scientific">Limihaloglobus sulfuriphilus</name>
    <dbReference type="NCBI Taxonomy" id="1851148"/>
    <lineage>
        <taxon>Bacteria</taxon>
        <taxon>Pseudomonadati</taxon>
        <taxon>Planctomycetota</taxon>
        <taxon>Phycisphaerae</taxon>
        <taxon>Sedimentisphaerales</taxon>
        <taxon>Sedimentisphaeraceae</taxon>
        <taxon>Limihaloglobus</taxon>
    </lineage>
</organism>
<feature type="coiled-coil region" evidence="9">
    <location>
        <begin position="254"/>
        <end position="281"/>
    </location>
</feature>
<proteinExistence type="inferred from homology"/>
<evidence type="ECO:0000256" key="1">
    <source>
        <dbReference type="ARBA" id="ARBA00007316"/>
    </source>
</evidence>
<accession>A0A1Q2MGY7</accession>
<dbReference type="SUPFAM" id="SSF52540">
    <property type="entry name" value="P-loop containing nucleoside triphosphate hydrolases"/>
    <property type="match status" value="1"/>
</dbReference>
<dbReference type="EMBL" id="CP019646">
    <property type="protein sequence ID" value="AQQ71914.1"/>
    <property type="molecule type" value="Genomic_DNA"/>
</dbReference>
<feature type="coiled-coil region" evidence="9">
    <location>
        <begin position="321"/>
        <end position="392"/>
    </location>
</feature>
<dbReference type="Pfam" id="PF13614">
    <property type="entry name" value="AAA_31"/>
    <property type="match status" value="1"/>
</dbReference>
<dbReference type="GO" id="GO:0005524">
    <property type="term" value="F:ATP binding"/>
    <property type="evidence" value="ECO:0007669"/>
    <property type="project" value="UniProtKB-KW"/>
</dbReference>
<dbReference type="InterPro" id="IPR005702">
    <property type="entry name" value="Wzc-like_C"/>
</dbReference>
<feature type="coiled-coil region" evidence="9">
    <location>
        <begin position="188"/>
        <end position="229"/>
    </location>
</feature>
<evidence type="ECO:0000313" key="13">
    <source>
        <dbReference type="EMBL" id="AQQ71914.1"/>
    </source>
</evidence>
<evidence type="ECO:0000256" key="9">
    <source>
        <dbReference type="SAM" id="Coils"/>
    </source>
</evidence>
<comment type="similarity">
    <text evidence="1">Belongs to the CpsD/CapB family.</text>
</comment>
<keyword evidence="3 13" id="KW-0808">Transferase</keyword>
<keyword evidence="11" id="KW-0472">Membrane</keyword>
<protein>
    <recommendedName>
        <fullName evidence="2">non-specific protein-tyrosine kinase</fullName>
        <ecNumber evidence="2">2.7.10.2</ecNumber>
    </recommendedName>
</protein>
<evidence type="ECO:0000256" key="2">
    <source>
        <dbReference type="ARBA" id="ARBA00011903"/>
    </source>
</evidence>
<dbReference type="Gene3D" id="3.40.50.300">
    <property type="entry name" value="P-loop containing nucleotide triphosphate hydrolases"/>
    <property type="match status" value="1"/>
</dbReference>
<dbReference type="KEGG" id="pbas:SMSP2_02293"/>
<keyword evidence="9" id="KW-0175">Coiled coil</keyword>
<evidence type="ECO:0000256" key="5">
    <source>
        <dbReference type="ARBA" id="ARBA00022777"/>
    </source>
</evidence>
<keyword evidence="5 13" id="KW-0418">Kinase</keyword>
<keyword evidence="11" id="KW-0812">Transmembrane</keyword>
<gene>
    <name evidence="13" type="primary">ywqD</name>
    <name evidence="13" type="ORF">SMSP2_02293</name>
</gene>
<name>A0A1Q2MGY7_9BACT</name>
<sequence>MNNTTNMPISARNYGRPAGQGDAGVELTPKDILSIIRRRLVLIIIFIILGTALGVGGFILANMFIPSYTATSYIRVLPPGDTNPMDFGQGTTEREAYYLFRQTKASYIRQESLFRNLIMQDDIRETSWFSDFVGAGGAVNEQEILGYLDKNLSVVAQRETELITVSFKCGDARESAAIVNKLVDLYLRDQLERATSSHREKLVQARTQEQSLRADLRAAQESLQQIRKTNPELAEFQDTSMASSSVRHSIKVRRDSVEVRLSELESQISNVEAQIATLEARSIGDFDEVVRRQVETDAIAVNARQTIIALRPQLARVKAKLGSEHRTVQQIQDQIQQAERELEDRVNYIAELTRQADLQNSEDLRVYLVSQLEDYKRQAQETLVQQKELDELRAEYEQYLDIREKRIESIDDIERYIRDLSLVLNDPTSSKLELIATAQVPLGPSFPKLIVFGPGGFILGALIGFGLAFLIELSSNKFKQPSDLTRQLNVNLLGYICHSDSDEDVEDINTAEVFAKAPLSMTSELYRQLKANLTLSGSFDGKIVSVTSPNAKEGKTSVAVNLVMAMAAEGKKTLLVDTNFRRPSTVKLFEGAEGSGLSGLLLGKAAFDSVVRKSGVDNLDVVDSGTLPSNPSELLSGPAMDEFLKKASEIYDYIVLDSAPTFVSDGKVVATKADAALMVINSQTTAKASAKTALNELMKVQANVIGAVLVAVKPVKGGDLTDMFDTYQEYQTVELARA</sequence>
<dbReference type="NCBIfam" id="TIGR01007">
    <property type="entry name" value="eps_fam"/>
    <property type="match status" value="1"/>
</dbReference>
<keyword evidence="7" id="KW-0829">Tyrosine-protein kinase</keyword>
<reference evidence="14" key="1">
    <citation type="submission" date="2017-02" db="EMBL/GenBank/DDBJ databases">
        <title>Comparative genomics and description of representatives of a novel lineage of planctomycetes thriving in anoxic sediments.</title>
        <authorList>
            <person name="Spring S."/>
            <person name="Bunk B."/>
            <person name="Sproer C."/>
        </authorList>
    </citation>
    <scope>NUCLEOTIDE SEQUENCE [LARGE SCALE GENOMIC DNA]</scope>
    <source>
        <strain evidence="14">SM-Chi-D1</strain>
    </source>
</reference>
<evidence type="ECO:0000256" key="7">
    <source>
        <dbReference type="ARBA" id="ARBA00023137"/>
    </source>
</evidence>
<keyword evidence="4" id="KW-0547">Nucleotide-binding</keyword>
<evidence type="ECO:0000256" key="11">
    <source>
        <dbReference type="SAM" id="Phobius"/>
    </source>
</evidence>
<feature type="region of interest" description="Disordered" evidence="10">
    <location>
        <begin position="1"/>
        <end position="22"/>
    </location>
</feature>
<dbReference type="GO" id="GO:0004715">
    <property type="term" value="F:non-membrane spanning protein tyrosine kinase activity"/>
    <property type="evidence" value="ECO:0007669"/>
    <property type="project" value="UniProtKB-EC"/>
</dbReference>
<keyword evidence="14" id="KW-1185">Reference proteome</keyword>
<dbReference type="PANTHER" id="PTHR32309:SF13">
    <property type="entry name" value="FERRIC ENTEROBACTIN TRANSPORT PROTEIN FEPE"/>
    <property type="match status" value="1"/>
</dbReference>
<dbReference type="GO" id="GO:0005886">
    <property type="term" value="C:plasma membrane"/>
    <property type="evidence" value="ECO:0007669"/>
    <property type="project" value="TreeGrafter"/>
</dbReference>
<dbReference type="PANTHER" id="PTHR32309">
    <property type="entry name" value="TYROSINE-PROTEIN KINASE"/>
    <property type="match status" value="1"/>
</dbReference>
<feature type="domain" description="AAA" evidence="12">
    <location>
        <begin position="542"/>
        <end position="703"/>
    </location>
</feature>
<evidence type="ECO:0000256" key="6">
    <source>
        <dbReference type="ARBA" id="ARBA00022840"/>
    </source>
</evidence>
<evidence type="ECO:0000256" key="3">
    <source>
        <dbReference type="ARBA" id="ARBA00022679"/>
    </source>
</evidence>